<dbReference type="EMBL" id="SPRC01000003">
    <property type="protein sequence ID" value="TIB82066.1"/>
    <property type="molecule type" value="Genomic_DNA"/>
</dbReference>
<feature type="region of interest" description="Disordered" evidence="1">
    <location>
        <begin position="1"/>
        <end position="32"/>
    </location>
</feature>
<dbReference type="OrthoDB" id="412383at2759"/>
<evidence type="ECO:0000313" key="13">
    <source>
        <dbReference type="Proteomes" id="UP000310685"/>
    </source>
</evidence>
<evidence type="ECO:0000313" key="12">
    <source>
        <dbReference type="Proteomes" id="UP000309601"/>
    </source>
</evidence>
<gene>
    <name evidence="8" type="ORF">E3Q01_00527</name>
    <name evidence="6" type="ORF">E3Q02_01980</name>
    <name evidence="7" type="ORF">E3Q03_01951</name>
    <name evidence="5" type="ORF">E3Q10_01320</name>
    <name evidence="4" type="ORF">E3Q17_00405</name>
    <name evidence="3" type="ORF">E3Q22_00417</name>
</gene>
<evidence type="ECO:0000313" key="9">
    <source>
        <dbReference type="Proteomes" id="UP000305362"/>
    </source>
</evidence>
<dbReference type="EMBL" id="SPRH01000003">
    <property type="protein sequence ID" value="TIC04427.1"/>
    <property type="molecule type" value="Genomic_DNA"/>
</dbReference>
<sequence length="272" mass="30046">MTEQSPTLSNKMANVDEESQTPTPSPRPEKRSLSDFLNEEVEHNNSTIPLAWQSFLTGFIDLILYSRSQVWVGFQTGNMVQFSGNIAQYMLPDYIREPLLTLERVISICAFFLGSFMSARLANYFGGRTRKSLFISSVIQSCFLWGASAILLTRPEDELPTFRYFPAVLALAAWSMGMQSGASQKLTSPAFATTVAFTATLSQIASDPNIFKLRSAARDTRMIGIVSLCIGAGVGEMFLYAKTNLRGGLAVVAGFKLLQAFMWFLPKASQPK</sequence>
<dbReference type="Proteomes" id="UP000307169">
    <property type="component" value="Unassembled WGS sequence"/>
</dbReference>
<feature type="transmembrane region" description="Helical" evidence="2">
    <location>
        <begin position="105"/>
        <end position="126"/>
    </location>
</feature>
<dbReference type="EMBL" id="SPRX01000004">
    <property type="protein sequence ID" value="TIC69158.1"/>
    <property type="molecule type" value="Genomic_DNA"/>
</dbReference>
<dbReference type="Proteomes" id="UP000305647">
    <property type="component" value="Unassembled WGS sequence"/>
</dbReference>
<keyword evidence="2" id="KW-0472">Membrane</keyword>
<accession>A0A4T0S5Y8</accession>
<comment type="caution">
    <text evidence="3">The sequence shown here is derived from an EMBL/GenBank/DDBJ whole genome shotgun (WGS) entry which is preliminary data.</text>
</comment>
<evidence type="ECO:0000313" key="4">
    <source>
        <dbReference type="EMBL" id="TIC04427.1"/>
    </source>
</evidence>
<evidence type="ECO:0000256" key="2">
    <source>
        <dbReference type="SAM" id="Phobius"/>
    </source>
</evidence>
<dbReference type="AlphaFoldDB" id="A0A4T0S5Y8"/>
<dbReference type="Proteomes" id="UP000310708">
    <property type="component" value="Unassembled WGS sequence"/>
</dbReference>
<name>A0A4T0S5Y8_9BASI</name>
<keyword evidence="2" id="KW-1133">Transmembrane helix</keyword>
<feature type="transmembrane region" description="Helical" evidence="2">
    <location>
        <begin position="222"/>
        <end position="241"/>
    </location>
</feature>
<dbReference type="EMBL" id="SPRW01000018">
    <property type="protein sequence ID" value="TIC66033.1"/>
    <property type="molecule type" value="Genomic_DNA"/>
</dbReference>
<proteinExistence type="predicted"/>
<dbReference type="InterPro" id="IPR010699">
    <property type="entry name" value="DUF1275"/>
</dbReference>
<feature type="transmembrane region" description="Helical" evidence="2">
    <location>
        <begin position="133"/>
        <end position="152"/>
    </location>
</feature>
<dbReference type="Proteomes" id="UP000310685">
    <property type="component" value="Unassembled WGS sequence"/>
</dbReference>
<evidence type="ECO:0000313" key="5">
    <source>
        <dbReference type="EMBL" id="TIC32044.1"/>
    </source>
</evidence>
<evidence type="ECO:0000313" key="6">
    <source>
        <dbReference type="EMBL" id="TIC66033.1"/>
    </source>
</evidence>
<dbReference type="EMBL" id="SPRV01000017">
    <property type="protein sequence ID" value="TIC67364.1"/>
    <property type="molecule type" value="Genomic_DNA"/>
</dbReference>
<evidence type="ECO:0000313" key="10">
    <source>
        <dbReference type="Proteomes" id="UP000305647"/>
    </source>
</evidence>
<evidence type="ECO:0000313" key="3">
    <source>
        <dbReference type="EMBL" id="TIB82066.1"/>
    </source>
</evidence>
<evidence type="ECO:0000256" key="1">
    <source>
        <dbReference type="SAM" id="MobiDB-lite"/>
    </source>
</evidence>
<dbReference type="PANTHER" id="PTHR37488">
    <property type="entry name" value="DUF1275 DOMAIN-CONTAINING PROTEIN"/>
    <property type="match status" value="1"/>
</dbReference>
<dbReference type="EMBL" id="SPRO01000009">
    <property type="protein sequence ID" value="TIC32044.1"/>
    <property type="molecule type" value="Genomic_DNA"/>
</dbReference>
<protein>
    <recommendedName>
        <fullName evidence="15">DUF1275 domain protein</fullName>
    </recommendedName>
</protein>
<dbReference type="Pfam" id="PF06912">
    <property type="entry name" value="DUF1275"/>
    <property type="match status" value="1"/>
</dbReference>
<dbReference type="Proteomes" id="UP000305362">
    <property type="component" value="Unassembled WGS sequence"/>
</dbReference>
<feature type="transmembrane region" description="Helical" evidence="2">
    <location>
        <begin position="247"/>
        <end position="265"/>
    </location>
</feature>
<feature type="compositionally biased region" description="Polar residues" evidence="1">
    <location>
        <begin position="1"/>
        <end position="12"/>
    </location>
</feature>
<reference evidence="9 10" key="1">
    <citation type="submission" date="2019-03" db="EMBL/GenBank/DDBJ databases">
        <title>Sequencing 25 genomes of Wallemia mellicola.</title>
        <authorList>
            <person name="Gostincar C."/>
        </authorList>
    </citation>
    <scope>NUCLEOTIDE SEQUENCE [LARGE SCALE GENOMIC DNA]</scope>
    <source>
        <strain evidence="4 11">EXF-1262</strain>
        <strain evidence="6 12">EXF-1274</strain>
        <strain evidence="7 9">EXF-1277</strain>
        <strain evidence="3 13">EXF-6152</strain>
        <strain evidence="8 14">EXF-757</strain>
        <strain evidence="5 10">EXF-8738</strain>
    </source>
</reference>
<organism evidence="3 13">
    <name type="scientific">Wallemia mellicola</name>
    <dbReference type="NCBI Taxonomy" id="1708541"/>
    <lineage>
        <taxon>Eukaryota</taxon>
        <taxon>Fungi</taxon>
        <taxon>Dikarya</taxon>
        <taxon>Basidiomycota</taxon>
        <taxon>Wallemiomycotina</taxon>
        <taxon>Wallemiomycetes</taxon>
        <taxon>Wallemiales</taxon>
        <taxon>Wallemiaceae</taxon>
        <taxon>Wallemia</taxon>
    </lineage>
</organism>
<keyword evidence="2" id="KW-0812">Transmembrane</keyword>
<dbReference type="PANTHER" id="PTHR37488:SF2">
    <property type="entry name" value="DUF1275 DOMAIN-CONTAINING PROTEIN"/>
    <property type="match status" value="1"/>
</dbReference>
<evidence type="ECO:0008006" key="15">
    <source>
        <dbReference type="Google" id="ProtNLM"/>
    </source>
</evidence>
<evidence type="ECO:0000313" key="14">
    <source>
        <dbReference type="Proteomes" id="UP000310708"/>
    </source>
</evidence>
<evidence type="ECO:0000313" key="8">
    <source>
        <dbReference type="EMBL" id="TIC69158.1"/>
    </source>
</evidence>
<dbReference type="Proteomes" id="UP000309601">
    <property type="component" value="Unassembled WGS sequence"/>
</dbReference>
<evidence type="ECO:0000313" key="7">
    <source>
        <dbReference type="EMBL" id="TIC67364.1"/>
    </source>
</evidence>
<evidence type="ECO:0000313" key="11">
    <source>
        <dbReference type="Proteomes" id="UP000307169"/>
    </source>
</evidence>